<protein>
    <recommendedName>
        <fullName evidence="4">Helix-turn-helix domain-containing protein</fullName>
    </recommendedName>
</protein>
<evidence type="ECO:0000256" key="1">
    <source>
        <dbReference type="SAM" id="MobiDB-lite"/>
    </source>
</evidence>
<feature type="compositionally biased region" description="Basic and acidic residues" evidence="1">
    <location>
        <begin position="52"/>
        <end position="64"/>
    </location>
</feature>
<proteinExistence type="predicted"/>
<dbReference type="RefSeq" id="WP_025353399.1">
    <property type="nucleotide sequence ID" value="NZ_CP006850.1"/>
</dbReference>
<feature type="region of interest" description="Disordered" evidence="1">
    <location>
        <begin position="52"/>
        <end position="88"/>
    </location>
</feature>
<dbReference type="PATRIC" id="fig|1415166.3.peg.7562"/>
<evidence type="ECO:0008006" key="4">
    <source>
        <dbReference type="Google" id="ProtNLM"/>
    </source>
</evidence>
<sequence>MTRRSVNDLPRQASRRDDSISEEWIEQQLKNFPPGSMDGAIRMLKAFERADRRAAAHRPAEGHHLSPAPTPEPVVRRGRMNTPTPTVPKRIRCKRKEAAILLAISESTLDRLRAAGEIVARLDGGCVFYDYDELVSYAKSRECA</sequence>
<feature type="region of interest" description="Disordered" evidence="1">
    <location>
        <begin position="1"/>
        <end position="20"/>
    </location>
</feature>
<reference evidence="2 3" key="1">
    <citation type="journal article" date="2014" name="Appl. Environ. Microbiol.">
        <title>Insights into the Microbial Degradation of Rubber and Gutta-Percha by Analysis of the Complete Genome of Nocardia nova SH22a.</title>
        <authorList>
            <person name="Luo Q."/>
            <person name="Hiessl S."/>
            <person name="Poehlein A."/>
            <person name="Daniel R."/>
            <person name="Steinbuchel A."/>
        </authorList>
    </citation>
    <scope>NUCLEOTIDE SEQUENCE [LARGE SCALE GENOMIC DNA]</scope>
    <source>
        <strain evidence="2">SH22a</strain>
    </source>
</reference>
<dbReference type="EMBL" id="CP006850">
    <property type="protein sequence ID" value="AHH22126.1"/>
    <property type="molecule type" value="Genomic_DNA"/>
</dbReference>
<dbReference type="STRING" id="1415166.NONO_c73700"/>
<dbReference type="HOGENOM" id="CLU_1794502_0_0_11"/>
<name>W5TY24_9NOCA</name>
<keyword evidence="3" id="KW-1185">Reference proteome</keyword>
<accession>W5TY24</accession>
<dbReference type="OrthoDB" id="4571308at2"/>
<organism evidence="2 3">
    <name type="scientific">Nocardia nova SH22a</name>
    <dbReference type="NCBI Taxonomy" id="1415166"/>
    <lineage>
        <taxon>Bacteria</taxon>
        <taxon>Bacillati</taxon>
        <taxon>Actinomycetota</taxon>
        <taxon>Actinomycetes</taxon>
        <taxon>Mycobacteriales</taxon>
        <taxon>Nocardiaceae</taxon>
        <taxon>Nocardia</taxon>
    </lineage>
</organism>
<dbReference type="Proteomes" id="UP000019150">
    <property type="component" value="Chromosome"/>
</dbReference>
<evidence type="ECO:0000313" key="3">
    <source>
        <dbReference type="Proteomes" id="UP000019150"/>
    </source>
</evidence>
<evidence type="ECO:0000313" key="2">
    <source>
        <dbReference type="EMBL" id="AHH22126.1"/>
    </source>
</evidence>
<gene>
    <name evidence="2" type="ORF">NONO_c73700</name>
</gene>
<dbReference type="AlphaFoldDB" id="W5TY24"/>
<dbReference type="KEGG" id="nno:NONO_c73700"/>